<accession>A0A0X3V7T1</accession>
<sequence length="87" mass="9556">MTPRAGWQWRDQTSGSAHQQLVVASDETPTQAAFRCLAEHSTSCPTCMTVNEVGENANLPCETGDRLYEEWRQAHRGPATEQPPASA</sequence>
<dbReference type="Proteomes" id="UP000053923">
    <property type="component" value="Unassembled WGS sequence"/>
</dbReference>
<comment type="caution">
    <text evidence="1">The sequence shown here is derived from an EMBL/GenBank/DDBJ whole genome shotgun (WGS) entry which is preliminary data.</text>
</comment>
<dbReference type="AlphaFoldDB" id="A0A0X3V7T1"/>
<keyword evidence="2" id="KW-1185">Reference proteome</keyword>
<dbReference type="EMBL" id="LLZG01000071">
    <property type="protein sequence ID" value="KUL40863.1"/>
    <property type="molecule type" value="Genomic_DNA"/>
</dbReference>
<evidence type="ECO:0000313" key="1">
    <source>
        <dbReference type="EMBL" id="KUL40863.1"/>
    </source>
</evidence>
<name>A0A0X3V7T1_9ACTN</name>
<organism evidence="1 2">
    <name type="scientific">Streptomyces regalis</name>
    <dbReference type="NCBI Taxonomy" id="68262"/>
    <lineage>
        <taxon>Bacteria</taxon>
        <taxon>Bacillati</taxon>
        <taxon>Actinomycetota</taxon>
        <taxon>Actinomycetes</taxon>
        <taxon>Kitasatosporales</taxon>
        <taxon>Streptomycetaceae</taxon>
        <taxon>Streptomyces</taxon>
    </lineage>
</organism>
<proteinExistence type="predicted"/>
<protein>
    <submittedName>
        <fullName evidence="1">Uncharacterized protein</fullName>
    </submittedName>
</protein>
<evidence type="ECO:0000313" key="2">
    <source>
        <dbReference type="Proteomes" id="UP000053923"/>
    </source>
</evidence>
<gene>
    <name evidence="1" type="ORF">ADL12_12590</name>
</gene>
<reference evidence="2" key="1">
    <citation type="submission" date="2015-10" db="EMBL/GenBank/DDBJ databases">
        <authorList>
            <person name="Ju K.-S."/>
            <person name="Doroghazi J.R."/>
            <person name="Metcalf W.W."/>
        </authorList>
    </citation>
    <scope>NUCLEOTIDE SEQUENCE [LARGE SCALE GENOMIC DNA]</scope>
    <source>
        <strain evidence="2">NRRL 3151</strain>
    </source>
</reference>